<feature type="transmembrane region" description="Helical" evidence="2">
    <location>
        <begin position="196"/>
        <end position="216"/>
    </location>
</feature>
<keyword evidence="4" id="KW-1185">Reference proteome</keyword>
<protein>
    <submittedName>
        <fullName evidence="3">Helix-turn-helix domain-containing protein</fullName>
    </submittedName>
</protein>
<sequence>MQSVPGHQNRAANVRRKPLAPLPAELTGPVRDFVTALRRMHGELGYSLKEMESRLPASRSSLSRYLRGQSLPDERLLVEWCRLSLTGEDRLPALVTLLHAACAAQESSAGTAGPDGDEGAAVAEAPGPFPAPGADGVPNAHTATGPAPGETAPAVTPHPPGTVAVPGPRAAPPVPVAAAAAHPAPAVGRQGWSRSLLIGLGAAVAVATALTVLALTGSGRDSAKDSGTADASGTAAGSGGAESASGAGVTVNVFNVERGCRGDRGPNCALGLARDPYEFYRRPNVAGHVWHDDTLHARCRIADGVSVTDEAGGHSSIWLRVDHDGGQAWMPGIRIRPEQLQNADLPVCHH</sequence>
<evidence type="ECO:0000313" key="3">
    <source>
        <dbReference type="EMBL" id="MFC5894517.1"/>
    </source>
</evidence>
<organism evidence="3 4">
    <name type="scientific">Streptomyces ramulosus</name>
    <dbReference type="NCBI Taxonomy" id="47762"/>
    <lineage>
        <taxon>Bacteria</taxon>
        <taxon>Bacillati</taxon>
        <taxon>Actinomycetota</taxon>
        <taxon>Actinomycetes</taxon>
        <taxon>Kitasatosporales</taxon>
        <taxon>Streptomycetaceae</taxon>
        <taxon>Streptomyces</taxon>
    </lineage>
</organism>
<feature type="region of interest" description="Disordered" evidence="1">
    <location>
        <begin position="107"/>
        <end position="169"/>
    </location>
</feature>
<dbReference type="EMBL" id="JBHSPW010000007">
    <property type="protein sequence ID" value="MFC5894517.1"/>
    <property type="molecule type" value="Genomic_DNA"/>
</dbReference>
<evidence type="ECO:0000256" key="1">
    <source>
        <dbReference type="SAM" id="MobiDB-lite"/>
    </source>
</evidence>
<name>A0ABW1FJ65_9ACTN</name>
<dbReference type="Proteomes" id="UP001596241">
    <property type="component" value="Unassembled WGS sequence"/>
</dbReference>
<keyword evidence="2" id="KW-1133">Transmembrane helix</keyword>
<dbReference type="RefSeq" id="WP_345089079.1">
    <property type="nucleotide sequence ID" value="NZ_BAAAWG010000015.1"/>
</dbReference>
<evidence type="ECO:0000256" key="2">
    <source>
        <dbReference type="SAM" id="Phobius"/>
    </source>
</evidence>
<reference evidence="4" key="1">
    <citation type="journal article" date="2019" name="Int. J. Syst. Evol. Microbiol.">
        <title>The Global Catalogue of Microorganisms (GCM) 10K type strain sequencing project: providing services to taxonomists for standard genome sequencing and annotation.</title>
        <authorList>
            <consortium name="The Broad Institute Genomics Platform"/>
            <consortium name="The Broad Institute Genome Sequencing Center for Infectious Disease"/>
            <person name="Wu L."/>
            <person name="Ma J."/>
        </authorList>
    </citation>
    <scope>NUCLEOTIDE SEQUENCE [LARGE SCALE GENOMIC DNA]</scope>
    <source>
        <strain evidence="4">CGMCC 1.15809</strain>
    </source>
</reference>
<proteinExistence type="predicted"/>
<comment type="caution">
    <text evidence="3">The sequence shown here is derived from an EMBL/GenBank/DDBJ whole genome shotgun (WGS) entry which is preliminary data.</text>
</comment>
<gene>
    <name evidence="3" type="ORF">ACFP3M_17025</name>
</gene>
<accession>A0ABW1FJ65</accession>
<keyword evidence="2" id="KW-0472">Membrane</keyword>
<dbReference type="CDD" id="cd00093">
    <property type="entry name" value="HTH_XRE"/>
    <property type="match status" value="1"/>
</dbReference>
<feature type="compositionally biased region" description="Low complexity" evidence="1">
    <location>
        <begin position="119"/>
        <end position="168"/>
    </location>
</feature>
<evidence type="ECO:0000313" key="4">
    <source>
        <dbReference type="Proteomes" id="UP001596241"/>
    </source>
</evidence>
<feature type="compositionally biased region" description="Low complexity" evidence="1">
    <location>
        <begin position="225"/>
        <end position="245"/>
    </location>
</feature>
<keyword evidence="2" id="KW-0812">Transmembrane</keyword>
<feature type="region of interest" description="Disordered" evidence="1">
    <location>
        <begin position="218"/>
        <end position="245"/>
    </location>
</feature>
<dbReference type="InterPro" id="IPR001387">
    <property type="entry name" value="Cro/C1-type_HTH"/>
</dbReference>